<dbReference type="SUPFAM" id="SSF50969">
    <property type="entry name" value="YVTN repeat-like/Quinoprotein amine dehydrogenase"/>
    <property type="match status" value="1"/>
</dbReference>
<protein>
    <submittedName>
        <fullName evidence="3">Uncharacterized protein</fullName>
    </submittedName>
</protein>
<dbReference type="EMBL" id="JAPDDP010000135">
    <property type="protein sequence ID" value="MDA0185715.1"/>
    <property type="molecule type" value="Genomic_DNA"/>
</dbReference>
<sequence length="273" mass="26545">MRVSIAALLVFAALCSSASGAPVRALAPAGAGPVLNGNQVWFESGGTVFAEPLWGGPRGAVAPAGIFAPLSPPLGDASPFAVVDPVQVSALGVVTLEDGGVWLRRDGRRVEIALPPGADPQVVAVAGTLGVAPVPEGALVVFDLRSGVEVRQVSLGAYDPVNLDGLALSATGDVAATLPAGDGTGVLVWAPAGASAVRVLSTGGSRLGRVATAGGRVAYVTGAGLREGVRAVVVDPAAVRAPAATSAAASAAEPTTATSPRGATGAAEPTTAT</sequence>
<dbReference type="InterPro" id="IPR011044">
    <property type="entry name" value="Quino_amine_DH_bsu"/>
</dbReference>
<evidence type="ECO:0000313" key="3">
    <source>
        <dbReference type="EMBL" id="MDA0185715.1"/>
    </source>
</evidence>
<feature type="region of interest" description="Disordered" evidence="1">
    <location>
        <begin position="244"/>
        <end position="273"/>
    </location>
</feature>
<proteinExistence type="predicted"/>
<organism evidence="3 4">
    <name type="scientific">Solirubrobacter phytolaccae</name>
    <dbReference type="NCBI Taxonomy" id="1404360"/>
    <lineage>
        <taxon>Bacteria</taxon>
        <taxon>Bacillati</taxon>
        <taxon>Actinomycetota</taxon>
        <taxon>Thermoleophilia</taxon>
        <taxon>Solirubrobacterales</taxon>
        <taxon>Solirubrobacteraceae</taxon>
        <taxon>Solirubrobacter</taxon>
    </lineage>
</organism>
<keyword evidence="4" id="KW-1185">Reference proteome</keyword>
<feature type="chain" id="PRO_5040755129" evidence="2">
    <location>
        <begin position="22"/>
        <end position="273"/>
    </location>
</feature>
<feature type="signal peptide" evidence="2">
    <location>
        <begin position="1"/>
        <end position="21"/>
    </location>
</feature>
<evidence type="ECO:0000313" key="4">
    <source>
        <dbReference type="Proteomes" id="UP001147653"/>
    </source>
</evidence>
<dbReference type="AlphaFoldDB" id="A0A9X3NIU2"/>
<evidence type="ECO:0000256" key="2">
    <source>
        <dbReference type="SAM" id="SignalP"/>
    </source>
</evidence>
<reference evidence="3" key="1">
    <citation type="submission" date="2022-10" db="EMBL/GenBank/DDBJ databases">
        <title>The WGS of Solirubrobacter phytolaccae KCTC 29190.</title>
        <authorList>
            <person name="Jiang Z."/>
        </authorList>
    </citation>
    <scope>NUCLEOTIDE SEQUENCE</scope>
    <source>
        <strain evidence="3">KCTC 29190</strain>
    </source>
</reference>
<dbReference type="Proteomes" id="UP001147653">
    <property type="component" value="Unassembled WGS sequence"/>
</dbReference>
<accession>A0A9X3NIU2</accession>
<comment type="caution">
    <text evidence="3">The sequence shown here is derived from an EMBL/GenBank/DDBJ whole genome shotgun (WGS) entry which is preliminary data.</text>
</comment>
<evidence type="ECO:0000256" key="1">
    <source>
        <dbReference type="SAM" id="MobiDB-lite"/>
    </source>
</evidence>
<name>A0A9X3NIU2_9ACTN</name>
<gene>
    <name evidence="3" type="ORF">OJ997_35755</name>
</gene>
<feature type="non-terminal residue" evidence="3">
    <location>
        <position position="273"/>
    </location>
</feature>
<keyword evidence="2" id="KW-0732">Signal</keyword>